<keyword evidence="3" id="KW-0804">Transcription</keyword>
<reference evidence="6 7" key="1">
    <citation type="submission" date="2017-05" db="EMBL/GenBank/DDBJ databases">
        <title>Functional genome analysis of Paenibacillus pasadenensis strain R16: insights on endophytic life style and antifungal activity.</title>
        <authorList>
            <person name="Passera A."/>
            <person name="Marcolungo L."/>
            <person name="Casati P."/>
            <person name="Brasca M."/>
            <person name="Quaglino F."/>
            <person name="Delledonne M."/>
        </authorList>
    </citation>
    <scope>NUCLEOTIDE SEQUENCE [LARGE SCALE GENOMIC DNA]</scope>
    <source>
        <strain evidence="6 7">R16</strain>
    </source>
</reference>
<keyword evidence="1" id="KW-0805">Transcription regulation</keyword>
<dbReference type="Gene3D" id="1.10.10.60">
    <property type="entry name" value="Homeodomain-like"/>
    <property type="match status" value="2"/>
</dbReference>
<dbReference type="PRINTS" id="PR00032">
    <property type="entry name" value="HTHARAC"/>
</dbReference>
<sequence>MRKWNTVFANLILSYLFIVLVIVLLLCSSFYMYFTGKYKEELRDRSRIALENTAQTIESSVLRRAQQIYLDISLNKTADVRLLADPSFKGDHAEVLDLQELLRSAVIRNSDFVQAVHLYYPKPNIMLSSAYGLKFYADRERETPFLTDWIEGMRSSKESSLWTQARLVPEDIYSNLKGGKSQALITYAHGYPFRSSGADSEVIVAVDVKESAISGIIRNRMPSRYEGTFIVDSSGNAISGSDKGKLGQRAEAGAGALEPGAGDAGGTVEWSSQVATYLTLPSTGWKLYSIMPSSAFYQKSIFIQKLILGLCLFALLIGIVMSGVLARANTGPIKRLTAKIKGLLDPASASVANEYRLIDTAFVKLNAKVASLEETLEANSSVIRHNVILGLLRNSYSQEELAEDLDFLGLDREYGRYCCLLLDSRGAFAGLNSRSLQYAAYRMIGQLEAAALPDGFIRAEALPDKRVVVLMGADRESGELRERISRFVVAEGRERFQLDFQISWGCWVEELIDVHRSFDEARIRMKYAYFFPETSILNDPELLDREQSTEEIPQAILATFRDKLHARQADGLADAVEQLATVMREGAYAADYCRYILANTVFVYSDYMKSVRYKHPDPGNPDLYGEFAGLPHILAYQDWLTNSAAEFIAHMESRNSERAVSSVEAVKRYIQDHLSEDLSLDAVAGQVFLSPKYLSKLFKEEVGVTYTEYVTGQRMERAKALIEANKLTVEQIASTVGYGTAAYFIKKFKEIHGCTPGNYRRSIARHA</sequence>
<feature type="transmembrane region" description="Helical" evidence="4">
    <location>
        <begin position="12"/>
        <end position="34"/>
    </location>
</feature>
<dbReference type="Pfam" id="PF12833">
    <property type="entry name" value="HTH_18"/>
    <property type="match status" value="1"/>
</dbReference>
<evidence type="ECO:0000256" key="3">
    <source>
        <dbReference type="ARBA" id="ARBA00023163"/>
    </source>
</evidence>
<organism evidence="6 7">
    <name type="scientific">Paenibacillus pasadenensis</name>
    <dbReference type="NCBI Taxonomy" id="217090"/>
    <lineage>
        <taxon>Bacteria</taxon>
        <taxon>Bacillati</taxon>
        <taxon>Bacillota</taxon>
        <taxon>Bacilli</taxon>
        <taxon>Bacillales</taxon>
        <taxon>Paenibacillaceae</taxon>
        <taxon>Paenibacillus</taxon>
    </lineage>
</organism>
<proteinExistence type="predicted"/>
<dbReference type="InterPro" id="IPR018060">
    <property type="entry name" value="HTH_AraC"/>
</dbReference>
<dbReference type="PANTHER" id="PTHR43280">
    <property type="entry name" value="ARAC-FAMILY TRANSCRIPTIONAL REGULATOR"/>
    <property type="match status" value="1"/>
</dbReference>
<keyword evidence="4" id="KW-0472">Membrane</keyword>
<dbReference type="Proteomes" id="UP000234789">
    <property type="component" value="Unassembled WGS sequence"/>
</dbReference>
<feature type="domain" description="HTH araC/xylS-type" evidence="5">
    <location>
        <begin position="664"/>
        <end position="762"/>
    </location>
</feature>
<dbReference type="EMBL" id="NFEZ01000004">
    <property type="protein sequence ID" value="PLT45395.1"/>
    <property type="molecule type" value="Genomic_DNA"/>
</dbReference>
<dbReference type="GO" id="GO:0043565">
    <property type="term" value="F:sequence-specific DNA binding"/>
    <property type="evidence" value="ECO:0007669"/>
    <property type="project" value="InterPro"/>
</dbReference>
<dbReference type="InterPro" id="IPR020449">
    <property type="entry name" value="Tscrpt_reg_AraC-type_HTH"/>
</dbReference>
<evidence type="ECO:0000256" key="1">
    <source>
        <dbReference type="ARBA" id="ARBA00023015"/>
    </source>
</evidence>
<dbReference type="PROSITE" id="PS01124">
    <property type="entry name" value="HTH_ARAC_FAMILY_2"/>
    <property type="match status" value="1"/>
</dbReference>
<dbReference type="InterPro" id="IPR018062">
    <property type="entry name" value="HTH_AraC-typ_CS"/>
</dbReference>
<dbReference type="GO" id="GO:0003700">
    <property type="term" value="F:DNA-binding transcription factor activity"/>
    <property type="evidence" value="ECO:0007669"/>
    <property type="project" value="InterPro"/>
</dbReference>
<dbReference type="RefSeq" id="WP_101808945.1">
    <property type="nucleotide sequence ID" value="NZ_NFEZ01000004.1"/>
</dbReference>
<evidence type="ECO:0000313" key="6">
    <source>
        <dbReference type="EMBL" id="PLT45395.1"/>
    </source>
</evidence>
<dbReference type="SUPFAM" id="SSF46689">
    <property type="entry name" value="Homeodomain-like"/>
    <property type="match status" value="2"/>
</dbReference>
<evidence type="ECO:0000256" key="4">
    <source>
        <dbReference type="SAM" id="Phobius"/>
    </source>
</evidence>
<accession>A0A2N5N4X2</accession>
<comment type="caution">
    <text evidence="6">The sequence shown here is derived from an EMBL/GenBank/DDBJ whole genome shotgun (WGS) entry which is preliminary data.</text>
</comment>
<keyword evidence="7" id="KW-1185">Reference proteome</keyword>
<keyword evidence="2" id="KW-0238">DNA-binding</keyword>
<dbReference type="PROSITE" id="PS00041">
    <property type="entry name" value="HTH_ARAC_FAMILY_1"/>
    <property type="match status" value="1"/>
</dbReference>
<dbReference type="SMART" id="SM00342">
    <property type="entry name" value="HTH_ARAC"/>
    <property type="match status" value="1"/>
</dbReference>
<evidence type="ECO:0000313" key="7">
    <source>
        <dbReference type="Proteomes" id="UP000234789"/>
    </source>
</evidence>
<dbReference type="Gene3D" id="3.30.450.20">
    <property type="entry name" value="PAS domain"/>
    <property type="match status" value="1"/>
</dbReference>
<dbReference type="PANTHER" id="PTHR43280:SF10">
    <property type="entry name" value="REGULATORY PROTEIN POCR"/>
    <property type="match status" value="1"/>
</dbReference>
<dbReference type="AlphaFoldDB" id="A0A2N5N4X2"/>
<keyword evidence="4" id="KW-0812">Transmembrane</keyword>
<name>A0A2N5N4X2_9BACL</name>
<keyword evidence="4" id="KW-1133">Transmembrane helix</keyword>
<evidence type="ECO:0000256" key="2">
    <source>
        <dbReference type="ARBA" id="ARBA00023125"/>
    </source>
</evidence>
<dbReference type="InterPro" id="IPR009057">
    <property type="entry name" value="Homeodomain-like_sf"/>
</dbReference>
<protein>
    <submittedName>
        <fullName evidence="6">Two-component response regulator yesN</fullName>
    </submittedName>
</protein>
<feature type="transmembrane region" description="Helical" evidence="4">
    <location>
        <begin position="306"/>
        <end position="326"/>
    </location>
</feature>
<evidence type="ECO:0000259" key="5">
    <source>
        <dbReference type="PROSITE" id="PS01124"/>
    </source>
</evidence>
<gene>
    <name evidence="6" type="ORF">B8V81_3826</name>
</gene>